<comment type="caution">
    <text evidence="1">The sequence shown here is derived from an EMBL/GenBank/DDBJ whole genome shotgun (WGS) entry which is preliminary data.</text>
</comment>
<accession>X1H2B5</accession>
<name>X1H2B5_9ZZZZ</name>
<evidence type="ECO:0000313" key="1">
    <source>
        <dbReference type="EMBL" id="GAH39423.1"/>
    </source>
</evidence>
<sequence length="102" mass="11942">MGKKQETCPTTVTKKLRAEILYRDGYNCMHPECHVHDSTGASLQIHHWDHNTANNFRSNLVTICVGCNLKEAGDYRRARNTIRKLHDRMDYWREQQKELSLG</sequence>
<dbReference type="AlphaFoldDB" id="X1H2B5"/>
<evidence type="ECO:0008006" key="2">
    <source>
        <dbReference type="Google" id="ProtNLM"/>
    </source>
</evidence>
<protein>
    <recommendedName>
        <fullName evidence="2">HNH nuclease domain-containing protein</fullName>
    </recommendedName>
</protein>
<reference evidence="1" key="1">
    <citation type="journal article" date="2014" name="Front. Microbiol.">
        <title>High frequency of phylogenetically diverse reductive dehalogenase-homologous genes in deep subseafloor sedimentary metagenomes.</title>
        <authorList>
            <person name="Kawai M."/>
            <person name="Futagami T."/>
            <person name="Toyoda A."/>
            <person name="Takaki Y."/>
            <person name="Nishi S."/>
            <person name="Hori S."/>
            <person name="Arai W."/>
            <person name="Tsubouchi T."/>
            <person name="Morono Y."/>
            <person name="Uchiyama I."/>
            <person name="Ito T."/>
            <person name="Fujiyama A."/>
            <person name="Inagaki F."/>
            <person name="Takami H."/>
        </authorList>
    </citation>
    <scope>NUCLEOTIDE SEQUENCE</scope>
    <source>
        <strain evidence="1">Expedition CK06-06</strain>
    </source>
</reference>
<dbReference type="EMBL" id="BARU01009618">
    <property type="protein sequence ID" value="GAH39423.1"/>
    <property type="molecule type" value="Genomic_DNA"/>
</dbReference>
<proteinExistence type="predicted"/>
<gene>
    <name evidence="1" type="ORF">S03H2_18533</name>
</gene>
<organism evidence="1">
    <name type="scientific">marine sediment metagenome</name>
    <dbReference type="NCBI Taxonomy" id="412755"/>
    <lineage>
        <taxon>unclassified sequences</taxon>
        <taxon>metagenomes</taxon>
        <taxon>ecological metagenomes</taxon>
    </lineage>
</organism>